<dbReference type="InterPro" id="IPR007211">
    <property type="entry name" value="DUF378"/>
</dbReference>
<dbReference type="AlphaFoldDB" id="A0A2H9UP69"/>
<evidence type="ECO:0000313" key="2">
    <source>
        <dbReference type="EMBL" id="PJI33454.1"/>
    </source>
</evidence>
<proteinExistence type="predicted"/>
<gene>
    <name evidence="2" type="ORF">CU320_03370</name>
</gene>
<comment type="caution">
    <text evidence="2">The sequence shown here is derived from an EMBL/GenBank/DDBJ whole genome shotgun (WGS) entry which is preliminary data.</text>
</comment>
<dbReference type="PANTHER" id="PTHR37304">
    <property type="entry name" value="MEMBRANE PROTEIN-RELATED"/>
    <property type="match status" value="1"/>
</dbReference>
<dbReference type="PANTHER" id="PTHR37304:SF1">
    <property type="entry name" value="MEMBRANE PROTEIN"/>
    <property type="match status" value="1"/>
</dbReference>
<reference evidence="2 3" key="1">
    <citation type="submission" date="2017-11" db="EMBL/GenBank/DDBJ databases">
        <authorList>
            <person name="Han C.G."/>
        </authorList>
    </citation>
    <scope>NUCLEOTIDE SEQUENCE [LARGE SCALE GENOMIC DNA]</scope>
    <source>
        <strain evidence="2 3">ANC 5347</strain>
    </source>
</reference>
<organism evidence="2 3">
    <name type="scientific">Acinetobacter pseudolwoffii</name>
    <dbReference type="NCBI Taxonomy" id="2053287"/>
    <lineage>
        <taxon>Bacteria</taxon>
        <taxon>Pseudomonadati</taxon>
        <taxon>Pseudomonadota</taxon>
        <taxon>Gammaproteobacteria</taxon>
        <taxon>Moraxellales</taxon>
        <taxon>Moraxellaceae</taxon>
        <taxon>Acinetobacter</taxon>
    </lineage>
</organism>
<keyword evidence="1" id="KW-1133">Transmembrane helix</keyword>
<dbReference type="Pfam" id="PF04070">
    <property type="entry name" value="DUF378"/>
    <property type="match status" value="1"/>
</dbReference>
<keyword evidence="1" id="KW-0812">Transmembrane</keyword>
<evidence type="ECO:0000256" key="1">
    <source>
        <dbReference type="SAM" id="Phobius"/>
    </source>
</evidence>
<sequence length="79" mass="8720">MRLNTIDWIAYALTIIGGINWGLIGAFDFNLVAAIFGDMTALSRIVYVLVGLSALYLIYTGTKLGKTVHHTEPHSRVVR</sequence>
<evidence type="ECO:0000313" key="3">
    <source>
        <dbReference type="Proteomes" id="UP000242351"/>
    </source>
</evidence>
<feature type="transmembrane region" description="Helical" evidence="1">
    <location>
        <begin position="41"/>
        <end position="59"/>
    </location>
</feature>
<accession>A0A2H9UP69</accession>
<reference evidence="2 3" key="2">
    <citation type="submission" date="2017-12" db="EMBL/GenBank/DDBJ databases">
        <title>Revising the taxonomy of the Acinetobacter lwoffii group: the description of Acinetobacter pseudolwoffii sp. nov. and emended description of Acinetobacter lwoffii.</title>
        <authorList>
            <person name="Nemec A."/>
        </authorList>
    </citation>
    <scope>NUCLEOTIDE SEQUENCE [LARGE SCALE GENOMIC DNA]</scope>
    <source>
        <strain evidence="2 3">ANC 5347</strain>
    </source>
</reference>
<protein>
    <submittedName>
        <fullName evidence="2">DUF378 domain-containing protein</fullName>
    </submittedName>
</protein>
<dbReference type="Proteomes" id="UP000242351">
    <property type="component" value="Unassembled WGS sequence"/>
</dbReference>
<keyword evidence="1" id="KW-0472">Membrane</keyword>
<feature type="transmembrane region" description="Helical" evidence="1">
    <location>
        <begin position="12"/>
        <end position="35"/>
    </location>
</feature>
<dbReference type="EMBL" id="PGOZ01000002">
    <property type="protein sequence ID" value="PJI33454.1"/>
    <property type="molecule type" value="Genomic_DNA"/>
</dbReference>
<name>A0A2H9UP69_9GAMM</name>
<dbReference type="RefSeq" id="WP_005096354.1">
    <property type="nucleotide sequence ID" value="NZ_CP083759.1"/>
</dbReference>